<dbReference type="SUPFAM" id="SSF46565">
    <property type="entry name" value="Chaperone J-domain"/>
    <property type="match status" value="1"/>
</dbReference>
<gene>
    <name evidence="6" type="primary">LOC106467568</name>
</gene>
<feature type="zinc finger region" description="CR-type" evidence="2">
    <location>
        <begin position="120"/>
        <end position="198"/>
    </location>
</feature>
<feature type="domain" description="CR-type" evidence="4">
    <location>
        <begin position="120"/>
        <end position="198"/>
    </location>
</feature>
<dbReference type="CDD" id="cd10719">
    <property type="entry name" value="DnaJ_zf"/>
    <property type="match status" value="1"/>
</dbReference>
<dbReference type="PRINTS" id="PR00625">
    <property type="entry name" value="JDOMAIN"/>
</dbReference>
<keyword evidence="5" id="KW-1185">Reference proteome</keyword>
<feature type="non-terminal residue" evidence="6">
    <location>
        <position position="1"/>
    </location>
</feature>
<keyword evidence="2" id="KW-0479">Metal-binding</keyword>
<dbReference type="InterPro" id="IPR001305">
    <property type="entry name" value="HSP_DnaJ_Cys-rich_dom"/>
</dbReference>
<feature type="domain" description="J" evidence="3">
    <location>
        <begin position="1"/>
        <end position="51"/>
    </location>
</feature>
<dbReference type="InterPro" id="IPR018253">
    <property type="entry name" value="DnaJ_domain_CS"/>
</dbReference>
<dbReference type="InterPro" id="IPR051938">
    <property type="entry name" value="Apopto_cytoskel_mod"/>
</dbReference>
<dbReference type="Gene3D" id="1.10.287.110">
    <property type="entry name" value="DnaJ domain"/>
    <property type="match status" value="1"/>
</dbReference>
<dbReference type="SMART" id="SM00271">
    <property type="entry name" value="DnaJ"/>
    <property type="match status" value="1"/>
</dbReference>
<dbReference type="PROSITE" id="PS00636">
    <property type="entry name" value="DNAJ_1"/>
    <property type="match status" value="1"/>
</dbReference>
<evidence type="ECO:0000313" key="5">
    <source>
        <dbReference type="Proteomes" id="UP000694941"/>
    </source>
</evidence>
<evidence type="ECO:0000259" key="4">
    <source>
        <dbReference type="PROSITE" id="PS51188"/>
    </source>
</evidence>
<dbReference type="SUPFAM" id="SSF57938">
    <property type="entry name" value="DnaJ/Hsp40 cysteine-rich domain"/>
    <property type="match status" value="1"/>
</dbReference>
<dbReference type="Pfam" id="PF00226">
    <property type="entry name" value="DnaJ"/>
    <property type="match status" value="1"/>
</dbReference>
<sequence>KNEFLSLQLAKKYHPDTNKRDPEAAKKFQEVTNAYEVLSDDKKRKQYDQFGTTADFGSAGTTGFHDFQSSIDPEELFRKIFGDLGMKTRFSDFDFGEPQFGFGNSQEVIMNLTFREASRGVNKDVIINVPDTCSKCNGSRCEPGTEAVKCPSCNGTGMETVSSGPFVMRTTCRSCHGTRMYIKFPCTNCEGKGTTIQRKTVTVPVPAGVEDGQTVRMQVGKKELFITFKVNICF</sequence>
<dbReference type="InterPro" id="IPR036869">
    <property type="entry name" value="J_dom_sf"/>
</dbReference>
<dbReference type="PANTHER" id="PTHR44145">
    <property type="entry name" value="DNAJ HOMOLOG SUBFAMILY A MEMBER 3, MITOCHONDRIAL"/>
    <property type="match status" value="1"/>
</dbReference>
<dbReference type="SUPFAM" id="SSF49493">
    <property type="entry name" value="HSP40/DnaJ peptide-binding domain"/>
    <property type="match status" value="1"/>
</dbReference>
<dbReference type="RefSeq" id="XP_022251474.1">
    <property type="nucleotide sequence ID" value="XM_022395766.1"/>
</dbReference>
<keyword evidence="2" id="KW-0863">Zinc-finger</keyword>
<dbReference type="GeneID" id="106467568"/>
<dbReference type="CDD" id="cd06257">
    <property type="entry name" value="DnaJ"/>
    <property type="match status" value="1"/>
</dbReference>
<proteinExistence type="predicted"/>
<protein>
    <submittedName>
        <fullName evidence="6">Protein tumorous imaginal discs, mitochondrial-like</fullName>
    </submittedName>
</protein>
<dbReference type="PANTHER" id="PTHR44145:SF3">
    <property type="entry name" value="DNAJ HOMOLOG SUBFAMILY A MEMBER 3, MITOCHONDRIAL"/>
    <property type="match status" value="1"/>
</dbReference>
<evidence type="ECO:0000256" key="1">
    <source>
        <dbReference type="ARBA" id="ARBA00023186"/>
    </source>
</evidence>
<dbReference type="Gene3D" id="2.60.260.20">
    <property type="entry name" value="Urease metallochaperone UreE, N-terminal domain"/>
    <property type="match status" value="1"/>
</dbReference>
<dbReference type="InterPro" id="IPR001623">
    <property type="entry name" value="DnaJ_domain"/>
</dbReference>
<evidence type="ECO:0000313" key="6">
    <source>
        <dbReference type="RefSeq" id="XP_022251474.1"/>
    </source>
</evidence>
<dbReference type="InterPro" id="IPR008971">
    <property type="entry name" value="HSP40/DnaJ_pept-bd"/>
</dbReference>
<keyword evidence="1" id="KW-0143">Chaperone</keyword>
<dbReference type="PROSITE" id="PS50076">
    <property type="entry name" value="DNAJ_2"/>
    <property type="match status" value="1"/>
</dbReference>
<dbReference type="PROSITE" id="PS51188">
    <property type="entry name" value="ZF_CR"/>
    <property type="match status" value="1"/>
</dbReference>
<evidence type="ECO:0000259" key="3">
    <source>
        <dbReference type="PROSITE" id="PS50076"/>
    </source>
</evidence>
<accession>A0ABM1T6G8</accession>
<dbReference type="InterPro" id="IPR036410">
    <property type="entry name" value="HSP_DnaJ_Cys-rich_dom_sf"/>
</dbReference>
<name>A0ABM1T6G8_LIMPO</name>
<organism evidence="5 6">
    <name type="scientific">Limulus polyphemus</name>
    <name type="common">Atlantic horseshoe crab</name>
    <dbReference type="NCBI Taxonomy" id="6850"/>
    <lineage>
        <taxon>Eukaryota</taxon>
        <taxon>Metazoa</taxon>
        <taxon>Ecdysozoa</taxon>
        <taxon>Arthropoda</taxon>
        <taxon>Chelicerata</taxon>
        <taxon>Merostomata</taxon>
        <taxon>Xiphosura</taxon>
        <taxon>Limulidae</taxon>
        <taxon>Limulus</taxon>
    </lineage>
</organism>
<dbReference type="Gene3D" id="2.10.230.10">
    <property type="entry name" value="Heat shock protein DnaJ, cysteine-rich domain"/>
    <property type="match status" value="1"/>
</dbReference>
<dbReference type="Pfam" id="PF00684">
    <property type="entry name" value="DnaJ_CXXCXGXG"/>
    <property type="match status" value="1"/>
</dbReference>
<keyword evidence="2" id="KW-0862">Zinc</keyword>
<evidence type="ECO:0000256" key="2">
    <source>
        <dbReference type="PROSITE-ProRule" id="PRU00546"/>
    </source>
</evidence>
<dbReference type="Proteomes" id="UP000694941">
    <property type="component" value="Unplaced"/>
</dbReference>
<reference evidence="6" key="1">
    <citation type="submission" date="2025-08" db="UniProtKB">
        <authorList>
            <consortium name="RefSeq"/>
        </authorList>
    </citation>
    <scope>IDENTIFICATION</scope>
    <source>
        <tissue evidence="6">Muscle</tissue>
    </source>
</reference>